<reference evidence="2 3" key="1">
    <citation type="submission" date="2021-06" db="EMBL/GenBank/DDBJ databases">
        <authorList>
            <person name="Palmer J.M."/>
        </authorList>
    </citation>
    <scope>NUCLEOTIDE SEQUENCE [LARGE SCALE GENOMIC DNA]</scope>
    <source>
        <strain evidence="2 3">AS_MEX2019</strain>
        <tissue evidence="2">Muscle</tissue>
    </source>
</reference>
<evidence type="ECO:0000256" key="1">
    <source>
        <dbReference type="SAM" id="MobiDB-lite"/>
    </source>
</evidence>
<dbReference type="EMBL" id="JAHRIP010043887">
    <property type="protein sequence ID" value="MEQ2297701.1"/>
    <property type="molecule type" value="Genomic_DNA"/>
</dbReference>
<organism evidence="2 3">
    <name type="scientific">Ameca splendens</name>
    <dbReference type="NCBI Taxonomy" id="208324"/>
    <lineage>
        <taxon>Eukaryota</taxon>
        <taxon>Metazoa</taxon>
        <taxon>Chordata</taxon>
        <taxon>Craniata</taxon>
        <taxon>Vertebrata</taxon>
        <taxon>Euteleostomi</taxon>
        <taxon>Actinopterygii</taxon>
        <taxon>Neopterygii</taxon>
        <taxon>Teleostei</taxon>
        <taxon>Neoteleostei</taxon>
        <taxon>Acanthomorphata</taxon>
        <taxon>Ovalentaria</taxon>
        <taxon>Atherinomorphae</taxon>
        <taxon>Cyprinodontiformes</taxon>
        <taxon>Goodeidae</taxon>
        <taxon>Ameca</taxon>
    </lineage>
</organism>
<dbReference type="Proteomes" id="UP001469553">
    <property type="component" value="Unassembled WGS sequence"/>
</dbReference>
<accession>A0ABV0YV66</accession>
<evidence type="ECO:0000313" key="2">
    <source>
        <dbReference type="EMBL" id="MEQ2297701.1"/>
    </source>
</evidence>
<gene>
    <name evidence="2" type="ORF">AMECASPLE_037338</name>
</gene>
<feature type="region of interest" description="Disordered" evidence="1">
    <location>
        <begin position="33"/>
        <end position="53"/>
    </location>
</feature>
<protein>
    <submittedName>
        <fullName evidence="2">Uncharacterized protein</fullName>
    </submittedName>
</protein>
<proteinExistence type="predicted"/>
<name>A0ABV0YV66_9TELE</name>
<keyword evidence="3" id="KW-1185">Reference proteome</keyword>
<comment type="caution">
    <text evidence="2">The sequence shown here is derived from an EMBL/GenBank/DDBJ whole genome shotgun (WGS) entry which is preliminary data.</text>
</comment>
<evidence type="ECO:0000313" key="3">
    <source>
        <dbReference type="Proteomes" id="UP001469553"/>
    </source>
</evidence>
<sequence length="202" mass="22361">MSSRKLHPKGGNRPPPFRYPICIFTHSSCSSHSRGQTQTAGIQHRSESPLPKFSQSVQLTSTDLNRNVGSQMVSSGFLPNSIAVNNHQDDQVPDSSCTSGPIRWEEHPSSLIGTPLLSDSVSTPRGQERRTWLSGDSIQPDPPPLARVHSLESSHLKHEKTCFLPQRLDHDLPPFHELNQHNFSDGRGPPCILSTLNPLLRT</sequence>